<dbReference type="WBParaSite" id="Hba_08197">
    <property type="protein sequence ID" value="Hba_08197"/>
    <property type="gene ID" value="Hba_08197"/>
</dbReference>
<keyword evidence="1" id="KW-0472">Membrane</keyword>
<evidence type="ECO:0000313" key="3">
    <source>
        <dbReference type="WBParaSite" id="Hba_08197"/>
    </source>
</evidence>
<reference evidence="3" key="1">
    <citation type="submission" date="2016-11" db="UniProtKB">
        <authorList>
            <consortium name="WormBaseParasite"/>
        </authorList>
    </citation>
    <scope>IDENTIFICATION</scope>
</reference>
<dbReference type="AlphaFoldDB" id="A0A1I7WSQ0"/>
<evidence type="ECO:0000256" key="1">
    <source>
        <dbReference type="SAM" id="Phobius"/>
    </source>
</evidence>
<keyword evidence="2" id="KW-1185">Reference proteome</keyword>
<proteinExistence type="predicted"/>
<keyword evidence="1" id="KW-1133">Transmembrane helix</keyword>
<keyword evidence="1" id="KW-0812">Transmembrane</keyword>
<evidence type="ECO:0000313" key="2">
    <source>
        <dbReference type="Proteomes" id="UP000095283"/>
    </source>
</evidence>
<dbReference type="Proteomes" id="UP000095283">
    <property type="component" value="Unplaced"/>
</dbReference>
<feature type="transmembrane region" description="Helical" evidence="1">
    <location>
        <begin position="12"/>
        <end position="30"/>
    </location>
</feature>
<accession>A0A1I7WSQ0</accession>
<protein>
    <submittedName>
        <fullName evidence="3">Orphan protein</fullName>
    </submittedName>
</protein>
<sequence length="40" mass="4428">MNNVDNIPKSELTNFNAAAAVYCFMIKVVVQEVAVTAKRQ</sequence>
<name>A0A1I7WSQ0_HETBA</name>
<organism evidence="2 3">
    <name type="scientific">Heterorhabditis bacteriophora</name>
    <name type="common">Entomopathogenic nematode worm</name>
    <dbReference type="NCBI Taxonomy" id="37862"/>
    <lineage>
        <taxon>Eukaryota</taxon>
        <taxon>Metazoa</taxon>
        <taxon>Ecdysozoa</taxon>
        <taxon>Nematoda</taxon>
        <taxon>Chromadorea</taxon>
        <taxon>Rhabditida</taxon>
        <taxon>Rhabditina</taxon>
        <taxon>Rhabditomorpha</taxon>
        <taxon>Strongyloidea</taxon>
        <taxon>Heterorhabditidae</taxon>
        <taxon>Heterorhabditis</taxon>
    </lineage>
</organism>